<evidence type="ECO:0000256" key="6">
    <source>
        <dbReference type="SAM" id="MobiDB-lite"/>
    </source>
</evidence>
<gene>
    <name evidence="7" type="ORF">BLA29_008781</name>
</gene>
<keyword evidence="8" id="KW-1185">Reference proteome</keyword>
<dbReference type="Pfam" id="PF03029">
    <property type="entry name" value="ATP_bind_1"/>
    <property type="match status" value="1"/>
</dbReference>
<evidence type="ECO:0000313" key="8">
    <source>
        <dbReference type="Proteomes" id="UP000194236"/>
    </source>
</evidence>
<dbReference type="AlphaFoldDB" id="A0A1Y3APK0"/>
<dbReference type="Proteomes" id="UP000194236">
    <property type="component" value="Unassembled WGS sequence"/>
</dbReference>
<dbReference type="SUPFAM" id="SSF52540">
    <property type="entry name" value="P-loop containing nucleoside triphosphate hydrolases"/>
    <property type="match status" value="1"/>
</dbReference>
<dbReference type="EMBL" id="MUJZ01069914">
    <property type="protein sequence ID" value="OTF69543.1"/>
    <property type="molecule type" value="Genomic_DNA"/>
</dbReference>
<accession>A0A1Y3APK0</accession>
<evidence type="ECO:0000256" key="1">
    <source>
        <dbReference type="ARBA" id="ARBA00005290"/>
    </source>
</evidence>
<proteinExistence type="inferred from homology"/>
<comment type="similarity">
    <text evidence="1 5">Belongs to the GPN-loop GTPase family.</text>
</comment>
<evidence type="ECO:0000256" key="4">
    <source>
        <dbReference type="ARBA" id="ARBA00023134"/>
    </source>
</evidence>
<comment type="subcellular location">
    <subcellularLocation>
        <location evidence="5">Cytoplasm</location>
    </subcellularLocation>
    <subcellularLocation>
        <location evidence="5">Nucleus</location>
    </subcellularLocation>
</comment>
<evidence type="ECO:0000313" key="7">
    <source>
        <dbReference type="EMBL" id="OTF69543.1"/>
    </source>
</evidence>
<dbReference type="EC" id="3.6.5.-" evidence="5"/>
<protein>
    <recommendedName>
        <fullName evidence="5">GPN-loop GTPase</fullName>
        <ecNumber evidence="5">3.6.5.-</ecNumber>
    </recommendedName>
</protein>
<keyword evidence="4 5" id="KW-0342">GTP-binding</keyword>
<feature type="region of interest" description="Disordered" evidence="6">
    <location>
        <begin position="1"/>
        <end position="23"/>
    </location>
</feature>
<dbReference type="InterPro" id="IPR027417">
    <property type="entry name" value="P-loop_NTPase"/>
</dbReference>
<keyword evidence="5" id="KW-0963">Cytoplasm</keyword>
<keyword evidence="3 5" id="KW-0378">Hydrolase</keyword>
<evidence type="ECO:0000256" key="5">
    <source>
        <dbReference type="RuleBase" id="RU365059"/>
    </source>
</evidence>
<reference evidence="7 8" key="1">
    <citation type="submission" date="2017-03" db="EMBL/GenBank/DDBJ databases">
        <title>Genome Survey of Euroglyphus maynei.</title>
        <authorList>
            <person name="Arlian L.G."/>
            <person name="Morgan M.S."/>
            <person name="Rider S.D."/>
        </authorList>
    </citation>
    <scope>NUCLEOTIDE SEQUENCE [LARGE SCALE GENOMIC DNA]</scope>
    <source>
        <strain evidence="7">Arlian Lab</strain>
        <tissue evidence="7">Whole body</tissue>
    </source>
</reference>
<comment type="subunit">
    <text evidence="5">Binds to RNA polymerase II.</text>
</comment>
<dbReference type="GO" id="GO:0005525">
    <property type="term" value="F:GTP binding"/>
    <property type="evidence" value="ECO:0007669"/>
    <property type="project" value="UniProtKB-KW"/>
</dbReference>
<dbReference type="PANTHER" id="PTHR21231">
    <property type="entry name" value="XPA-BINDING PROTEIN 1-RELATED"/>
    <property type="match status" value="1"/>
</dbReference>
<organism evidence="7 8">
    <name type="scientific">Euroglyphus maynei</name>
    <name type="common">Mayne's house dust mite</name>
    <dbReference type="NCBI Taxonomy" id="6958"/>
    <lineage>
        <taxon>Eukaryota</taxon>
        <taxon>Metazoa</taxon>
        <taxon>Ecdysozoa</taxon>
        <taxon>Arthropoda</taxon>
        <taxon>Chelicerata</taxon>
        <taxon>Arachnida</taxon>
        <taxon>Acari</taxon>
        <taxon>Acariformes</taxon>
        <taxon>Sarcoptiformes</taxon>
        <taxon>Astigmata</taxon>
        <taxon>Psoroptidia</taxon>
        <taxon>Analgoidea</taxon>
        <taxon>Pyroglyphidae</taxon>
        <taxon>Pyroglyphinae</taxon>
        <taxon>Euroglyphus</taxon>
    </lineage>
</organism>
<evidence type="ECO:0000256" key="2">
    <source>
        <dbReference type="ARBA" id="ARBA00022741"/>
    </source>
</evidence>
<comment type="function">
    <text evidence="5">Small GTPase required for proper nuclear import of RNA polymerase II (RNAPII). May act at an RNAP assembly step prior to nuclear import.</text>
</comment>
<keyword evidence="2 5" id="KW-0547">Nucleotide-binding</keyword>
<evidence type="ECO:0000256" key="3">
    <source>
        <dbReference type="ARBA" id="ARBA00022801"/>
    </source>
</evidence>
<dbReference type="GO" id="GO:0005737">
    <property type="term" value="C:cytoplasm"/>
    <property type="evidence" value="ECO:0007669"/>
    <property type="project" value="UniProtKB-SubCell"/>
</dbReference>
<name>A0A1Y3APK0_EURMA</name>
<dbReference type="OrthoDB" id="243313at2759"/>
<dbReference type="GO" id="GO:0003924">
    <property type="term" value="F:GTPase activity"/>
    <property type="evidence" value="ECO:0007669"/>
    <property type="project" value="TreeGrafter"/>
</dbReference>
<comment type="caution">
    <text evidence="7">The sequence shown here is derived from an EMBL/GenBank/DDBJ whole genome shotgun (WGS) entry which is preliminary data.</text>
</comment>
<dbReference type="PANTHER" id="PTHR21231:SF8">
    <property type="entry name" value="GPN-LOOP GTPASE 1"/>
    <property type="match status" value="1"/>
</dbReference>
<sequence>MEVDEQIEIKEDDSASSSSVKDPAIKQGKQPICVIILGMAGSGKSSLCTKLVEYLFGKNRPPYVINCDPACLRVDYPCNIDIRDSIHYKNVMEKYRLGPNGSIITSLNLFVTRFDQVLDLIDKRKESYE</sequence>
<dbReference type="Gene3D" id="3.40.50.300">
    <property type="entry name" value="P-loop containing nucleotide triphosphate hydrolases"/>
    <property type="match status" value="1"/>
</dbReference>
<dbReference type="GO" id="GO:0005634">
    <property type="term" value="C:nucleus"/>
    <property type="evidence" value="ECO:0007669"/>
    <property type="project" value="UniProtKB-SubCell"/>
</dbReference>
<dbReference type="InterPro" id="IPR004130">
    <property type="entry name" value="Gpn"/>
</dbReference>